<gene>
    <name evidence="2" type="ORF">J2T23_003106</name>
</gene>
<sequence>MTETATEAATIPDAIGYGFAEMVTLASLQGGDAAVLSAEALRVDGYLDNTDMVSAGASSLVARGLAKAENDGLLSVSGPTAAVAALLSSALRRIEISLLTAEGGDSVVFMENDDIHLLFQPRSYFTWWAMAQRPDVTAAEANLMIIKQHLDSNPGGGATLRRREDPTGQTLYVKNGGDGSWTTGISTPKQADIAETKGVDDAGLLHQIRAIRQD</sequence>
<organism evidence="2 3">
    <name type="scientific">Pseudarthrobacter niigatensis</name>
    <dbReference type="NCBI Taxonomy" id="369935"/>
    <lineage>
        <taxon>Bacteria</taxon>
        <taxon>Bacillati</taxon>
        <taxon>Actinomycetota</taxon>
        <taxon>Actinomycetes</taxon>
        <taxon>Micrococcales</taxon>
        <taxon>Micrococcaceae</taxon>
        <taxon>Pseudarthrobacter</taxon>
    </lineage>
</organism>
<dbReference type="RefSeq" id="WP_307361331.1">
    <property type="nucleotide sequence ID" value="NZ_JAUSTB010000011.1"/>
</dbReference>
<reference evidence="2 3" key="1">
    <citation type="submission" date="2023-07" db="EMBL/GenBank/DDBJ databases">
        <title>Sorghum-associated microbial communities from plants grown in Nebraska, USA.</title>
        <authorList>
            <person name="Schachtman D."/>
        </authorList>
    </citation>
    <scope>NUCLEOTIDE SEQUENCE [LARGE SCALE GENOMIC DNA]</scope>
    <source>
        <strain evidence="2 3">DS1001</strain>
    </source>
</reference>
<name>A0AAJ1STV5_9MICC</name>
<proteinExistence type="predicted"/>
<keyword evidence="3" id="KW-1185">Reference proteome</keyword>
<comment type="caution">
    <text evidence="2">The sequence shown here is derived from an EMBL/GenBank/DDBJ whole genome shotgun (WGS) entry which is preliminary data.</text>
</comment>
<dbReference type="AlphaFoldDB" id="A0AAJ1STV5"/>
<accession>A0AAJ1STV5</accession>
<evidence type="ECO:0000313" key="3">
    <source>
        <dbReference type="Proteomes" id="UP001239267"/>
    </source>
</evidence>
<feature type="region of interest" description="Disordered" evidence="1">
    <location>
        <begin position="154"/>
        <end position="176"/>
    </location>
</feature>
<dbReference type="Proteomes" id="UP001239267">
    <property type="component" value="Unassembled WGS sequence"/>
</dbReference>
<evidence type="ECO:0000256" key="1">
    <source>
        <dbReference type="SAM" id="MobiDB-lite"/>
    </source>
</evidence>
<dbReference type="EMBL" id="JAUSTB010000011">
    <property type="protein sequence ID" value="MDQ0147200.1"/>
    <property type="molecule type" value="Genomic_DNA"/>
</dbReference>
<protein>
    <submittedName>
        <fullName evidence="2">Uncharacterized protein</fullName>
    </submittedName>
</protein>
<evidence type="ECO:0000313" key="2">
    <source>
        <dbReference type="EMBL" id="MDQ0147200.1"/>
    </source>
</evidence>